<protein>
    <submittedName>
        <fullName evidence="2">Uncharacterized protein</fullName>
    </submittedName>
</protein>
<organism evidence="2 3">
    <name type="scientific">Caerostris extrusa</name>
    <name type="common">Bark spider</name>
    <name type="synonym">Caerostris bankana</name>
    <dbReference type="NCBI Taxonomy" id="172846"/>
    <lineage>
        <taxon>Eukaryota</taxon>
        <taxon>Metazoa</taxon>
        <taxon>Ecdysozoa</taxon>
        <taxon>Arthropoda</taxon>
        <taxon>Chelicerata</taxon>
        <taxon>Arachnida</taxon>
        <taxon>Araneae</taxon>
        <taxon>Araneomorphae</taxon>
        <taxon>Entelegynae</taxon>
        <taxon>Araneoidea</taxon>
        <taxon>Araneidae</taxon>
        <taxon>Caerostris</taxon>
    </lineage>
</organism>
<dbReference type="Proteomes" id="UP001054945">
    <property type="component" value="Unassembled WGS sequence"/>
</dbReference>
<feature type="non-terminal residue" evidence="2">
    <location>
        <position position="1"/>
    </location>
</feature>
<accession>A0AAV4Q8H3</accession>
<dbReference type="AlphaFoldDB" id="A0AAV4Q8H3"/>
<evidence type="ECO:0000256" key="1">
    <source>
        <dbReference type="SAM" id="MobiDB-lite"/>
    </source>
</evidence>
<sequence length="54" mass="6245">HVFRREFYTKQKSPLCPTPFRRKRQKLEKAFQKSGDGAATGGVMERLEGMSDDK</sequence>
<name>A0AAV4Q8H3_CAEEX</name>
<keyword evidence="3" id="KW-1185">Reference proteome</keyword>
<dbReference type="EMBL" id="BPLR01005834">
    <property type="protein sequence ID" value="GIY05365.1"/>
    <property type="molecule type" value="Genomic_DNA"/>
</dbReference>
<reference evidence="2 3" key="1">
    <citation type="submission" date="2021-06" db="EMBL/GenBank/DDBJ databases">
        <title>Caerostris extrusa draft genome.</title>
        <authorList>
            <person name="Kono N."/>
            <person name="Arakawa K."/>
        </authorList>
    </citation>
    <scope>NUCLEOTIDE SEQUENCE [LARGE SCALE GENOMIC DNA]</scope>
</reference>
<proteinExistence type="predicted"/>
<evidence type="ECO:0000313" key="3">
    <source>
        <dbReference type="Proteomes" id="UP001054945"/>
    </source>
</evidence>
<feature type="region of interest" description="Disordered" evidence="1">
    <location>
        <begin position="30"/>
        <end position="54"/>
    </location>
</feature>
<evidence type="ECO:0000313" key="2">
    <source>
        <dbReference type="EMBL" id="GIY05365.1"/>
    </source>
</evidence>
<gene>
    <name evidence="2" type="ORF">CEXT_140011</name>
</gene>
<feature type="compositionally biased region" description="Basic and acidic residues" evidence="1">
    <location>
        <begin position="45"/>
        <end position="54"/>
    </location>
</feature>
<comment type="caution">
    <text evidence="2">The sequence shown here is derived from an EMBL/GenBank/DDBJ whole genome shotgun (WGS) entry which is preliminary data.</text>
</comment>